<evidence type="ECO:0000256" key="6">
    <source>
        <dbReference type="PIRNR" id="PIRNR000535"/>
    </source>
</evidence>
<keyword evidence="3 6" id="KW-0547">Nucleotide-binding</keyword>
<dbReference type="GO" id="GO:0005524">
    <property type="term" value="F:ATP binding"/>
    <property type="evidence" value="ECO:0007669"/>
    <property type="project" value="UniProtKB-KW"/>
</dbReference>
<accession>R5X7F8</accession>
<gene>
    <name evidence="8" type="ORF">BN488_01772</name>
</gene>
<evidence type="ECO:0000256" key="3">
    <source>
        <dbReference type="ARBA" id="ARBA00022741"/>
    </source>
</evidence>
<evidence type="ECO:0000256" key="2">
    <source>
        <dbReference type="ARBA" id="ARBA00022679"/>
    </source>
</evidence>
<evidence type="ECO:0000256" key="5">
    <source>
        <dbReference type="ARBA" id="ARBA00022840"/>
    </source>
</evidence>
<comment type="similarity">
    <text evidence="6">Belongs to the carbohydrate kinase PfkB family. LacC subfamily.</text>
</comment>
<comment type="pathway">
    <text evidence="6">Carbohydrate metabolism; D-tagatose 6-phosphate degradation; D-glyceraldehyde 3-phosphate and glycerone phosphate from D-tagatose 6-phosphate: step 1/2.</text>
</comment>
<evidence type="ECO:0000256" key="4">
    <source>
        <dbReference type="ARBA" id="ARBA00022777"/>
    </source>
</evidence>
<dbReference type="PANTHER" id="PTHR46566">
    <property type="entry name" value="1-PHOSPHOFRUCTOKINASE-RELATED"/>
    <property type="match status" value="1"/>
</dbReference>
<dbReference type="InterPro" id="IPR029056">
    <property type="entry name" value="Ribokinase-like"/>
</dbReference>
<sequence length="307" mass="34405">MIYTLTTNPAIDMNISTMGIKRKEVNRTFDTVYSANGKGLNVSFVLKYFGLDSTVMGFFGGFSGDYIIKETKKKGINIIPTMIEDEITRINIFLNDGEGEFKFVNSGSFVDSDKQEEMLNVLRNLNDLEYLTINGSLPPGIDPDYYDKILNICKEKETKVIIDISSPKLKELLKYKPFLIKPNDEEIKDIFGIEITNKEDVIKVLEFLYKSGAQNIFLTMGEKGSYFYNGENIYFATAQKVKLMSSACAGDSALAGFLSIWLENPDNIEKALKRASATGANVAESNAIGNLKKVEEYTKNIKVRRVG</sequence>
<comment type="similarity">
    <text evidence="1">Belongs to the carbohydrate kinase pfkB family.</text>
</comment>
<dbReference type="GO" id="GO:2001059">
    <property type="term" value="P:D-tagatose 6-phosphate catabolic process"/>
    <property type="evidence" value="ECO:0007669"/>
    <property type="project" value="UniProtKB-UniPathway"/>
</dbReference>
<comment type="caution">
    <text evidence="8">The sequence shown here is derived from an EMBL/GenBank/DDBJ whole genome shotgun (WGS) entry which is preliminary data.</text>
</comment>
<dbReference type="GO" id="GO:0008443">
    <property type="term" value="F:phosphofructokinase activity"/>
    <property type="evidence" value="ECO:0007669"/>
    <property type="project" value="TreeGrafter"/>
</dbReference>
<dbReference type="AlphaFoldDB" id="R5X7F8"/>
<dbReference type="InterPro" id="IPR011611">
    <property type="entry name" value="PfkB_dom"/>
</dbReference>
<dbReference type="NCBIfam" id="TIGR03168">
    <property type="entry name" value="1-PFK"/>
    <property type="match status" value="1"/>
</dbReference>
<dbReference type="EMBL" id="CBBD010000046">
    <property type="protein sequence ID" value="CDA10745.1"/>
    <property type="molecule type" value="Genomic_DNA"/>
</dbReference>
<dbReference type="GeneID" id="89565777"/>
<dbReference type="Pfam" id="PF00294">
    <property type="entry name" value="PfkB"/>
    <property type="match status" value="1"/>
</dbReference>
<proteinExistence type="inferred from homology"/>
<dbReference type="GO" id="GO:0005988">
    <property type="term" value="P:lactose metabolic process"/>
    <property type="evidence" value="ECO:0007669"/>
    <property type="project" value="UniProtKB-KW"/>
</dbReference>
<organism evidence="8 9">
    <name type="scientific">Intestinibacter bartlettii CAG:1329</name>
    <dbReference type="NCBI Taxonomy" id="1263063"/>
    <lineage>
        <taxon>Bacteria</taxon>
        <taxon>Bacillati</taxon>
        <taxon>Bacillota</taxon>
        <taxon>Clostridia</taxon>
        <taxon>Peptostreptococcales</taxon>
        <taxon>Peptostreptococcaceae</taxon>
        <taxon>Intestinibacter</taxon>
    </lineage>
</organism>
<evidence type="ECO:0000313" key="8">
    <source>
        <dbReference type="EMBL" id="CDA10745.1"/>
    </source>
</evidence>
<protein>
    <recommendedName>
        <fullName evidence="6">Tagatose-6-phosphate kinase</fullName>
        <ecNumber evidence="6">2.7.1.144</ecNumber>
    </recommendedName>
</protein>
<evidence type="ECO:0000259" key="7">
    <source>
        <dbReference type="Pfam" id="PF00294"/>
    </source>
</evidence>
<keyword evidence="5 6" id="KW-0067">ATP-binding</keyword>
<evidence type="ECO:0000313" key="9">
    <source>
        <dbReference type="Proteomes" id="UP000017980"/>
    </source>
</evidence>
<dbReference type="RefSeq" id="WP_007287472.1">
    <property type="nucleotide sequence ID" value="NZ_HF999328.1"/>
</dbReference>
<dbReference type="SUPFAM" id="SSF53613">
    <property type="entry name" value="Ribokinase-like"/>
    <property type="match status" value="1"/>
</dbReference>
<dbReference type="Proteomes" id="UP000017980">
    <property type="component" value="Unassembled WGS sequence"/>
</dbReference>
<dbReference type="GO" id="GO:0009024">
    <property type="term" value="F:tagatose-6-phosphate kinase activity"/>
    <property type="evidence" value="ECO:0007669"/>
    <property type="project" value="UniProtKB-EC"/>
</dbReference>
<dbReference type="PIRSF" id="PIRSF000535">
    <property type="entry name" value="1PFK/6PFK/LacC"/>
    <property type="match status" value="1"/>
</dbReference>
<name>R5X7F8_9FIRM</name>
<dbReference type="InterPro" id="IPR017583">
    <property type="entry name" value="Tagatose/fructose_Pkinase"/>
</dbReference>
<evidence type="ECO:0000256" key="1">
    <source>
        <dbReference type="ARBA" id="ARBA00005380"/>
    </source>
</evidence>
<dbReference type="UniPathway" id="UPA00704">
    <property type="reaction ID" value="UER00715"/>
</dbReference>
<keyword evidence="4 8" id="KW-0418">Kinase</keyword>
<dbReference type="EC" id="2.7.1.144" evidence="6"/>
<reference evidence="8" key="1">
    <citation type="submission" date="2012-11" db="EMBL/GenBank/DDBJ databases">
        <title>Dependencies among metagenomic species, viruses, plasmids and units of genetic variation.</title>
        <authorList>
            <person name="Nielsen H.B."/>
            <person name="Almeida M."/>
            <person name="Juncker A.S."/>
            <person name="Rasmussen S."/>
            <person name="Li J."/>
            <person name="Sunagawa S."/>
            <person name="Plichta D."/>
            <person name="Gautier L."/>
            <person name="Le Chatelier E."/>
            <person name="Peletier E."/>
            <person name="Bonde I."/>
            <person name="Nielsen T."/>
            <person name="Manichanh C."/>
            <person name="Arumugam M."/>
            <person name="Batto J."/>
            <person name="Santos M.B.Q.D."/>
            <person name="Blom N."/>
            <person name="Borruel N."/>
            <person name="Burgdorf K.S."/>
            <person name="Boumezbeur F."/>
            <person name="Casellas F."/>
            <person name="Dore J."/>
            <person name="Guarner F."/>
            <person name="Hansen T."/>
            <person name="Hildebrand F."/>
            <person name="Kaas R.S."/>
            <person name="Kennedy S."/>
            <person name="Kristiansen K."/>
            <person name="Kultima J.R."/>
            <person name="Leonard P."/>
            <person name="Levenez F."/>
            <person name="Lund O."/>
            <person name="Moumen B."/>
            <person name="Le Paslier D."/>
            <person name="Pons N."/>
            <person name="Pedersen O."/>
            <person name="Prifti E."/>
            <person name="Qin J."/>
            <person name="Raes J."/>
            <person name="Tap J."/>
            <person name="Tims S."/>
            <person name="Ussery D.W."/>
            <person name="Yamada T."/>
            <person name="MetaHit consortium"/>
            <person name="Renault P."/>
            <person name="Sicheritz-Ponten T."/>
            <person name="Bork P."/>
            <person name="Wang J."/>
            <person name="Brunak S."/>
            <person name="Ehrlich S.D."/>
        </authorList>
    </citation>
    <scope>NUCLEOTIDE SEQUENCE [LARGE SCALE GENOMIC DNA]</scope>
</reference>
<dbReference type="GO" id="GO:0005829">
    <property type="term" value="C:cytosol"/>
    <property type="evidence" value="ECO:0007669"/>
    <property type="project" value="TreeGrafter"/>
</dbReference>
<keyword evidence="6" id="KW-0423">Lactose metabolism</keyword>
<dbReference type="PANTHER" id="PTHR46566:SF1">
    <property type="entry name" value="1-PHOSPHOFRUCTOKINASE"/>
    <property type="match status" value="1"/>
</dbReference>
<comment type="catalytic activity">
    <reaction evidence="6">
        <text>D-tagatofuranose 6-phosphate + ATP = D-tagatofuranose 1,6-bisphosphate + ADP + H(+)</text>
        <dbReference type="Rhea" id="RHEA:12420"/>
        <dbReference type="ChEBI" id="CHEBI:15378"/>
        <dbReference type="ChEBI" id="CHEBI:30616"/>
        <dbReference type="ChEBI" id="CHEBI:58694"/>
        <dbReference type="ChEBI" id="CHEBI:58695"/>
        <dbReference type="ChEBI" id="CHEBI:456216"/>
        <dbReference type="EC" id="2.7.1.144"/>
    </reaction>
</comment>
<dbReference type="Gene3D" id="3.40.1190.20">
    <property type="match status" value="1"/>
</dbReference>
<feature type="domain" description="Carbohydrate kinase PfkB" evidence="7">
    <location>
        <begin position="11"/>
        <end position="285"/>
    </location>
</feature>
<keyword evidence="2 6" id="KW-0808">Transferase</keyword>
<dbReference type="CDD" id="cd01164">
    <property type="entry name" value="FruK_PfkB_like"/>
    <property type="match status" value="1"/>
</dbReference>